<dbReference type="AlphaFoldDB" id="A0A4Q7TUX2"/>
<gene>
    <name evidence="3" type="ORF">EV140_0455</name>
</gene>
<evidence type="ECO:0000259" key="2">
    <source>
        <dbReference type="PROSITE" id="PS51340"/>
    </source>
</evidence>
<proteinExistence type="predicted"/>
<dbReference type="GO" id="GO:0030151">
    <property type="term" value="F:molybdenum ion binding"/>
    <property type="evidence" value="ECO:0007669"/>
    <property type="project" value="InterPro"/>
</dbReference>
<accession>A0A4Q7TUX2</accession>
<dbReference type="InterPro" id="IPR005302">
    <property type="entry name" value="MoCF_Sase_C"/>
</dbReference>
<dbReference type="Proteomes" id="UP000292408">
    <property type="component" value="Unassembled WGS sequence"/>
</dbReference>
<evidence type="ECO:0000256" key="1">
    <source>
        <dbReference type="SAM" id="Phobius"/>
    </source>
</evidence>
<dbReference type="PROSITE" id="PS51340">
    <property type="entry name" value="MOSC"/>
    <property type="match status" value="1"/>
</dbReference>
<feature type="domain" description="MOSC" evidence="2">
    <location>
        <begin position="54"/>
        <end position="106"/>
    </location>
</feature>
<name>A0A4Q7TUX2_9MICO</name>
<sequence length="106" mass="11388">MIDVVDTAAVLAGWIVALGLLTLIAFVWVWPRVRFVQRRRGAERMIAAGMSTDTFAVRALATARLGALGRVHPDPGSALLAGDRSTIRALAELELRRLGVASDLLP</sequence>
<comment type="caution">
    <text evidence="3">The sequence shown here is derived from an EMBL/GenBank/DDBJ whole genome shotgun (WGS) entry which is preliminary data.</text>
</comment>
<dbReference type="EMBL" id="SGXT01000011">
    <property type="protein sequence ID" value="RZT64217.1"/>
    <property type="molecule type" value="Genomic_DNA"/>
</dbReference>
<keyword evidence="1" id="KW-0812">Transmembrane</keyword>
<reference evidence="3 4" key="1">
    <citation type="journal article" date="2015" name="Stand. Genomic Sci.">
        <title>Genomic Encyclopedia of Bacterial and Archaeal Type Strains, Phase III: the genomes of soil and plant-associated and newly described type strains.</title>
        <authorList>
            <person name="Whitman W.B."/>
            <person name="Woyke T."/>
            <person name="Klenk H.P."/>
            <person name="Zhou Y."/>
            <person name="Lilburn T.G."/>
            <person name="Beck B.J."/>
            <person name="De Vos P."/>
            <person name="Vandamme P."/>
            <person name="Eisen J.A."/>
            <person name="Garrity G."/>
            <person name="Hugenholtz P."/>
            <person name="Kyrpides N.C."/>
        </authorList>
    </citation>
    <scope>NUCLEOTIDE SEQUENCE [LARGE SCALE GENOMIC DNA]</scope>
    <source>
        <strain evidence="3 4">AC4r</strain>
    </source>
</reference>
<feature type="transmembrane region" description="Helical" evidence="1">
    <location>
        <begin position="12"/>
        <end position="30"/>
    </location>
</feature>
<dbReference type="OrthoDB" id="5198533at2"/>
<keyword evidence="1" id="KW-0472">Membrane</keyword>
<organism evidence="3 4">
    <name type="scientific">Microcella alkaliphila</name>
    <dbReference type="NCBI Taxonomy" id="279828"/>
    <lineage>
        <taxon>Bacteria</taxon>
        <taxon>Bacillati</taxon>
        <taxon>Actinomycetota</taxon>
        <taxon>Actinomycetes</taxon>
        <taxon>Micrococcales</taxon>
        <taxon>Microbacteriaceae</taxon>
        <taxon>Microcella</taxon>
    </lineage>
</organism>
<evidence type="ECO:0000313" key="4">
    <source>
        <dbReference type="Proteomes" id="UP000292408"/>
    </source>
</evidence>
<dbReference type="RefSeq" id="WP_130280622.1">
    <property type="nucleotide sequence ID" value="NZ_SGXT01000011.1"/>
</dbReference>
<keyword evidence="4" id="KW-1185">Reference proteome</keyword>
<dbReference type="GO" id="GO:0003824">
    <property type="term" value="F:catalytic activity"/>
    <property type="evidence" value="ECO:0007669"/>
    <property type="project" value="InterPro"/>
</dbReference>
<dbReference type="GO" id="GO:0030170">
    <property type="term" value="F:pyridoxal phosphate binding"/>
    <property type="evidence" value="ECO:0007669"/>
    <property type="project" value="InterPro"/>
</dbReference>
<protein>
    <recommendedName>
        <fullName evidence="2">MOSC domain-containing protein</fullName>
    </recommendedName>
</protein>
<keyword evidence="1" id="KW-1133">Transmembrane helix</keyword>
<evidence type="ECO:0000313" key="3">
    <source>
        <dbReference type="EMBL" id="RZT64217.1"/>
    </source>
</evidence>